<dbReference type="PROSITE" id="PS51257">
    <property type="entry name" value="PROKAR_LIPOPROTEIN"/>
    <property type="match status" value="1"/>
</dbReference>
<dbReference type="AlphaFoldDB" id="A0A1G5Q1L2"/>
<dbReference type="OrthoDB" id="5768779at2"/>
<evidence type="ECO:0008006" key="4">
    <source>
        <dbReference type="Google" id="ProtNLM"/>
    </source>
</evidence>
<sequence length="101" mass="10783">MKTLVSLAAASLLVTACVSSPAEEPMEPATAKDVSAAVEAAEAARKQAASVGHEWRDTGKLIDNARSLMEEGKYDEAMALAEQAESQGELAYKQWQIESSR</sequence>
<proteinExistence type="predicted"/>
<accession>A0A1G5Q1L2</accession>
<evidence type="ECO:0000313" key="2">
    <source>
        <dbReference type="EMBL" id="SCZ55547.1"/>
    </source>
</evidence>
<dbReference type="Proteomes" id="UP000199648">
    <property type="component" value="Unassembled WGS sequence"/>
</dbReference>
<gene>
    <name evidence="2" type="ORF">SAMN03097708_01148</name>
</gene>
<reference evidence="2 3" key="1">
    <citation type="submission" date="2016-10" db="EMBL/GenBank/DDBJ databases">
        <authorList>
            <person name="de Groot N.N."/>
        </authorList>
    </citation>
    <scope>NUCLEOTIDE SEQUENCE [LARGE SCALE GENOMIC DNA]</scope>
    <source>
        <strain evidence="2 3">HLD2</strain>
    </source>
</reference>
<organism evidence="2 3">
    <name type="scientific">Thiohalomonas denitrificans</name>
    <dbReference type="NCBI Taxonomy" id="415747"/>
    <lineage>
        <taxon>Bacteria</taxon>
        <taxon>Pseudomonadati</taxon>
        <taxon>Pseudomonadota</taxon>
        <taxon>Gammaproteobacteria</taxon>
        <taxon>Thiohalomonadales</taxon>
        <taxon>Thiohalomonadaceae</taxon>
        <taxon>Thiohalomonas</taxon>
    </lineage>
</organism>
<protein>
    <recommendedName>
        <fullName evidence="4">SoxXA-binding protein SoxK</fullName>
    </recommendedName>
</protein>
<feature type="chain" id="PRO_5011734990" description="SoxXA-binding protein SoxK" evidence="1">
    <location>
        <begin position="23"/>
        <end position="101"/>
    </location>
</feature>
<feature type="signal peptide" evidence="1">
    <location>
        <begin position="1"/>
        <end position="22"/>
    </location>
</feature>
<dbReference type="RefSeq" id="WP_092993797.1">
    <property type="nucleotide sequence ID" value="NZ_FMWD01000003.1"/>
</dbReference>
<evidence type="ECO:0000313" key="3">
    <source>
        <dbReference type="Proteomes" id="UP000199648"/>
    </source>
</evidence>
<name>A0A1G5Q1L2_9GAMM</name>
<dbReference type="EMBL" id="FMWD01000003">
    <property type="protein sequence ID" value="SCZ55547.1"/>
    <property type="molecule type" value="Genomic_DNA"/>
</dbReference>
<keyword evidence="1" id="KW-0732">Signal</keyword>
<dbReference type="Gene3D" id="1.20.1270.390">
    <property type="match status" value="1"/>
</dbReference>
<dbReference type="STRING" id="415747.SAMN03097708_01148"/>
<keyword evidence="3" id="KW-1185">Reference proteome</keyword>
<evidence type="ECO:0000256" key="1">
    <source>
        <dbReference type="SAM" id="SignalP"/>
    </source>
</evidence>